<reference evidence="2 3" key="1">
    <citation type="submission" date="2024-02" db="EMBL/GenBank/DDBJ databases">
        <authorList>
            <person name="Vignale AGUSTIN F."/>
            <person name="Sosa J E."/>
            <person name="Modenutti C."/>
        </authorList>
    </citation>
    <scope>NUCLEOTIDE SEQUENCE [LARGE SCALE GENOMIC DNA]</scope>
</reference>
<proteinExistence type="predicted"/>
<comment type="caution">
    <text evidence="2">The sequence shown here is derived from an EMBL/GenBank/DDBJ whole genome shotgun (WGS) entry which is preliminary data.</text>
</comment>
<evidence type="ECO:0000313" key="2">
    <source>
        <dbReference type="EMBL" id="CAK9161098.1"/>
    </source>
</evidence>
<dbReference type="Proteomes" id="UP001642360">
    <property type="component" value="Unassembled WGS sequence"/>
</dbReference>
<feature type="region of interest" description="Disordered" evidence="1">
    <location>
        <begin position="1"/>
        <end position="26"/>
    </location>
</feature>
<dbReference type="AlphaFoldDB" id="A0ABC8T1Y0"/>
<dbReference type="EMBL" id="CAUOFW020003614">
    <property type="protein sequence ID" value="CAK9161098.1"/>
    <property type="molecule type" value="Genomic_DNA"/>
</dbReference>
<keyword evidence="3" id="KW-1185">Reference proteome</keyword>
<evidence type="ECO:0000256" key="1">
    <source>
        <dbReference type="SAM" id="MobiDB-lite"/>
    </source>
</evidence>
<name>A0ABC8T1Y0_9AQUA</name>
<protein>
    <submittedName>
        <fullName evidence="2">Uncharacterized protein</fullName>
    </submittedName>
</protein>
<accession>A0ABC8T1Y0</accession>
<organism evidence="2 3">
    <name type="scientific">Ilex paraguariensis</name>
    <name type="common">yerba mate</name>
    <dbReference type="NCBI Taxonomy" id="185542"/>
    <lineage>
        <taxon>Eukaryota</taxon>
        <taxon>Viridiplantae</taxon>
        <taxon>Streptophyta</taxon>
        <taxon>Embryophyta</taxon>
        <taxon>Tracheophyta</taxon>
        <taxon>Spermatophyta</taxon>
        <taxon>Magnoliopsida</taxon>
        <taxon>eudicotyledons</taxon>
        <taxon>Gunneridae</taxon>
        <taxon>Pentapetalae</taxon>
        <taxon>asterids</taxon>
        <taxon>campanulids</taxon>
        <taxon>Aquifoliales</taxon>
        <taxon>Aquifoliaceae</taxon>
        <taxon>Ilex</taxon>
    </lineage>
</organism>
<sequence>MSRSGGKQIEGDGAVLEQGGKRQLAGGETGRMELQEAFGIGEEAGNLHLSNRRQANVDKEVGGLGSKCLAGVGDEADCLGSAGEAGANVASVGVAGTSGIGVLGLARASASRGAGAGEDVVHYTTVMMSFDSKLLEFELQDSHPAKGALAYL</sequence>
<gene>
    <name evidence="2" type="ORF">ILEXP_LOCUS29884</name>
</gene>
<evidence type="ECO:0000313" key="3">
    <source>
        <dbReference type="Proteomes" id="UP001642360"/>
    </source>
</evidence>